<evidence type="ECO:0000313" key="2">
    <source>
        <dbReference type="EMBL" id="RWQ99814.1"/>
    </source>
</evidence>
<reference evidence="2 3" key="1">
    <citation type="journal article" date="2018" name="Front. Microbiol.">
        <title>Genomic and genetic insights into a cosmopolitan fungus, Paecilomyces variotii (Eurotiales).</title>
        <authorList>
            <person name="Urquhart A.S."/>
            <person name="Mondo S.J."/>
            <person name="Makela M.R."/>
            <person name="Hane J.K."/>
            <person name="Wiebenga A."/>
            <person name="He G."/>
            <person name="Mihaltcheva S."/>
            <person name="Pangilinan J."/>
            <person name="Lipzen A."/>
            <person name="Barry K."/>
            <person name="de Vries R.P."/>
            <person name="Grigoriev I.V."/>
            <person name="Idnurm A."/>
        </authorList>
    </citation>
    <scope>NUCLEOTIDE SEQUENCE [LARGE SCALE GENOMIC DNA]</scope>
    <source>
        <strain evidence="2 3">CBS 101075</strain>
    </source>
</reference>
<dbReference type="Proteomes" id="UP000283841">
    <property type="component" value="Unassembled WGS sequence"/>
</dbReference>
<accession>A0A443I6V5</accession>
<comment type="caution">
    <text evidence="2">The sequence shown here is derived from an EMBL/GenBank/DDBJ whole genome shotgun (WGS) entry which is preliminary data.</text>
</comment>
<dbReference type="VEuPathDB" id="FungiDB:C8Q69DRAFT_503326"/>
<feature type="compositionally biased region" description="Low complexity" evidence="1">
    <location>
        <begin position="274"/>
        <end position="288"/>
    </location>
</feature>
<evidence type="ECO:0000256" key="1">
    <source>
        <dbReference type="SAM" id="MobiDB-lite"/>
    </source>
</evidence>
<feature type="region of interest" description="Disordered" evidence="1">
    <location>
        <begin position="233"/>
        <end position="289"/>
    </location>
</feature>
<evidence type="ECO:0000313" key="3">
    <source>
        <dbReference type="Proteomes" id="UP000283841"/>
    </source>
</evidence>
<dbReference type="Gene3D" id="3.30.450.30">
    <property type="entry name" value="Dynein light chain 2a, cytoplasmic"/>
    <property type="match status" value="1"/>
</dbReference>
<name>A0A443I6V5_BYSSP</name>
<organism evidence="2 3">
    <name type="scientific">Byssochlamys spectabilis</name>
    <name type="common">Paecilomyces variotii</name>
    <dbReference type="NCBI Taxonomy" id="264951"/>
    <lineage>
        <taxon>Eukaryota</taxon>
        <taxon>Fungi</taxon>
        <taxon>Dikarya</taxon>
        <taxon>Ascomycota</taxon>
        <taxon>Pezizomycotina</taxon>
        <taxon>Eurotiomycetes</taxon>
        <taxon>Eurotiomycetidae</taxon>
        <taxon>Eurotiales</taxon>
        <taxon>Thermoascaceae</taxon>
        <taxon>Paecilomyces</taxon>
    </lineage>
</organism>
<dbReference type="GeneID" id="39601761"/>
<proteinExistence type="predicted"/>
<sequence>MAEFESPVLLPQYFNHRIPRSSGVFLPSWAASNVQYAENLLECSDEPIEYDDDDEDYQDNCFFFPEDCTLPVRKDSGCEVSDHEYGLLDSLKSDKSDKTDKMTPELPDIKMLDTEALSDLLEDNLSPPEITSILVFHANGALFAYGSPLPVRQLRNLSATYGAAYTNYAKNASSGNLTGVNPASHPSSFVTAQSNPLGDVGSIVFEFDGQVAVVTKIADKVLLAAVGPSKLENAEGGQSGENPPLNGPGPDVIEPAGTPSNGPDVAANGTSRPNASSSQSQQQNSALQTRTALDRNLETQWEIDRNSDLARLASLNLSSSPSILLALESKSAALARFLSQKLEDLESPEDF</sequence>
<dbReference type="AlphaFoldDB" id="A0A443I6V5"/>
<keyword evidence="3" id="KW-1185">Reference proteome</keyword>
<dbReference type="RefSeq" id="XP_028489459.1">
    <property type="nucleotide sequence ID" value="XM_028632484.1"/>
</dbReference>
<gene>
    <name evidence="2" type="ORF">C8Q69DRAFT_503326</name>
</gene>
<dbReference type="EMBL" id="RCNU01000001">
    <property type="protein sequence ID" value="RWQ99814.1"/>
    <property type="molecule type" value="Genomic_DNA"/>
</dbReference>
<protein>
    <submittedName>
        <fullName evidence="2">Uncharacterized protein</fullName>
    </submittedName>
</protein>
<dbReference type="STRING" id="264951.A0A443I6V5"/>